<comment type="caution">
    <text evidence="1">The sequence shown here is derived from an EMBL/GenBank/DDBJ whole genome shotgun (WGS) entry which is preliminary data.</text>
</comment>
<organism evidence="1 2">
    <name type="scientific">Occultella aeris</name>
    <dbReference type="NCBI Taxonomy" id="2761496"/>
    <lineage>
        <taxon>Bacteria</taxon>
        <taxon>Bacillati</taxon>
        <taxon>Actinomycetota</taxon>
        <taxon>Actinomycetes</taxon>
        <taxon>Micrococcales</taxon>
        <taxon>Ruaniaceae</taxon>
        <taxon>Occultella</taxon>
    </lineage>
</organism>
<evidence type="ECO:0000313" key="1">
    <source>
        <dbReference type="EMBL" id="VZO40603.1"/>
    </source>
</evidence>
<protein>
    <recommendedName>
        <fullName evidence="3">Type VI secretion system tube protein Hcp</fullName>
    </recommendedName>
</protein>
<proteinExistence type="predicted"/>
<dbReference type="InterPro" id="IPR053165">
    <property type="entry name" value="HSI-I_assembly_Hcp1"/>
</dbReference>
<name>A0A7M4DT09_9MICO</name>
<dbReference type="Proteomes" id="UP000419743">
    <property type="component" value="Unassembled WGS sequence"/>
</dbReference>
<dbReference type="InterPro" id="IPR008514">
    <property type="entry name" value="T6SS_Hcp"/>
</dbReference>
<evidence type="ECO:0008006" key="3">
    <source>
        <dbReference type="Google" id="ProtNLM"/>
    </source>
</evidence>
<dbReference type="Pfam" id="PF05638">
    <property type="entry name" value="T6SS_HCP"/>
    <property type="match status" value="1"/>
</dbReference>
<dbReference type="AlphaFoldDB" id="A0A7M4DT09"/>
<dbReference type="EMBL" id="CACRYJ010000071">
    <property type="protein sequence ID" value="VZO40603.1"/>
    <property type="molecule type" value="Genomic_DNA"/>
</dbReference>
<gene>
    <name evidence="1" type="ORF">HALOF300_05311</name>
</gene>
<dbReference type="SUPFAM" id="SSF141452">
    <property type="entry name" value="Hcp1-like"/>
    <property type="match status" value="1"/>
</dbReference>
<dbReference type="PANTHER" id="PTHR36152">
    <property type="entry name" value="CYTOPLASMIC PROTEIN-RELATED"/>
    <property type="match status" value="1"/>
</dbReference>
<accession>A0A7M4DT09</accession>
<keyword evidence="2" id="KW-1185">Reference proteome</keyword>
<dbReference type="Gene3D" id="2.30.110.20">
    <property type="entry name" value="Hcp1-like"/>
    <property type="match status" value="1"/>
</dbReference>
<dbReference type="RefSeq" id="WP_156743845.1">
    <property type="nucleotide sequence ID" value="NZ_CACRYJ010000071.1"/>
</dbReference>
<sequence length="152" mass="16519">MAIQGFLKIPGIPGASVREGHEDEIEFHGIEFGMAAAQAPGGSGVGAARVGRVTLEPIRVVKHYDVSSPALKQVLYRGEHVREAVFAMTRTVDGDTADYLVVTLTDASVIGYDLRSAPEPDLLEESITFTYRAVTFVYDGTHEVELEGRRAR</sequence>
<reference evidence="1 2" key="1">
    <citation type="submission" date="2019-11" db="EMBL/GenBank/DDBJ databases">
        <authorList>
            <person name="Criscuolo A."/>
        </authorList>
    </citation>
    <scope>NUCLEOTIDE SEQUENCE [LARGE SCALE GENOMIC DNA]</scope>
    <source>
        <strain evidence="1">CIP111667</strain>
    </source>
</reference>
<dbReference type="PANTHER" id="PTHR36152:SF1">
    <property type="entry name" value="UBIQUITIN-LIKE DOMAIN-CONTAINING PROTEIN"/>
    <property type="match status" value="1"/>
</dbReference>
<dbReference type="InterPro" id="IPR036624">
    <property type="entry name" value="Hcp1-lik_sf"/>
</dbReference>
<evidence type="ECO:0000313" key="2">
    <source>
        <dbReference type="Proteomes" id="UP000419743"/>
    </source>
</evidence>